<comment type="caution">
    <text evidence="4">The sequence shown here is derived from an EMBL/GenBank/DDBJ whole genome shotgun (WGS) entry which is preliminary data.</text>
</comment>
<sequence>MARTPLPDLPAPAARAPGPRGAGAAAASPGSAAQGISGQGVSGHGASGPAAAEETGLGLAFAALFAGAVAMGVSPVFVRLVSPEIGPLASAFWRVLLALPVLLAWMRLEEARRPAARRVLLAPSLLLAGLAFAGDLLFWHRAILGTTVANATFFATTAPVFVVLFAWIGLRRRPAARTLAGLALCLAGGAALIGQSVQVDPARLAGDRDGVVTAVFFALYILAVERARARGFGAARVTFAASCITAAALLAAALALETRPLVPHSAYAVAVLLGLALISHAGGQGLLSVALGRLPSAFSSLVIFLEAVAAAALGWAVLGEALGPLQALGGGLILAGIAAARPRKGGRARP</sequence>
<reference evidence="4" key="1">
    <citation type="journal article" date="2021" name="Front. Microbiol.">
        <title>Comprehensive Comparative Genomics and Phenotyping of Methylobacterium Species.</title>
        <authorList>
            <person name="Alessa O."/>
            <person name="Ogura Y."/>
            <person name="Fujitani Y."/>
            <person name="Takami H."/>
            <person name="Hayashi T."/>
            <person name="Sahin N."/>
            <person name="Tani A."/>
        </authorList>
    </citation>
    <scope>NUCLEOTIDE SEQUENCE</scope>
    <source>
        <strain evidence="4">KCTC 52305</strain>
    </source>
</reference>
<feature type="region of interest" description="Disordered" evidence="1">
    <location>
        <begin position="1"/>
        <end position="47"/>
    </location>
</feature>
<feature type="compositionally biased region" description="Low complexity" evidence="1">
    <location>
        <begin position="11"/>
        <end position="33"/>
    </location>
</feature>
<evidence type="ECO:0000256" key="1">
    <source>
        <dbReference type="SAM" id="MobiDB-lite"/>
    </source>
</evidence>
<dbReference type="InterPro" id="IPR037185">
    <property type="entry name" value="EmrE-like"/>
</dbReference>
<feature type="transmembrane region" description="Helical" evidence="2">
    <location>
        <begin position="267"/>
        <end position="291"/>
    </location>
</feature>
<reference evidence="4" key="2">
    <citation type="submission" date="2021-08" db="EMBL/GenBank/DDBJ databases">
        <authorList>
            <person name="Tani A."/>
            <person name="Ola A."/>
            <person name="Ogura Y."/>
            <person name="Katsura K."/>
            <person name="Hayashi T."/>
        </authorList>
    </citation>
    <scope>NUCLEOTIDE SEQUENCE</scope>
    <source>
        <strain evidence="4">KCTC 52305</strain>
    </source>
</reference>
<protein>
    <recommendedName>
        <fullName evidence="3">EamA domain-containing protein</fullName>
    </recommendedName>
</protein>
<dbReference type="InterPro" id="IPR000620">
    <property type="entry name" value="EamA_dom"/>
</dbReference>
<gene>
    <name evidence="4" type="ORF">OPKNFCMD_3638</name>
</gene>
<accession>A0ABQ4R1Q7</accession>
<feature type="transmembrane region" description="Helical" evidence="2">
    <location>
        <begin position="90"/>
        <end position="108"/>
    </location>
</feature>
<evidence type="ECO:0000313" key="5">
    <source>
        <dbReference type="Proteomes" id="UP001055167"/>
    </source>
</evidence>
<dbReference type="RefSeq" id="WP_128560564.1">
    <property type="nucleotide sequence ID" value="NZ_BPQH01000011.1"/>
</dbReference>
<keyword evidence="2" id="KW-0472">Membrane</keyword>
<feature type="compositionally biased region" description="Gly residues" evidence="1">
    <location>
        <begin position="37"/>
        <end position="46"/>
    </location>
</feature>
<feature type="transmembrane region" description="Helical" evidence="2">
    <location>
        <begin position="179"/>
        <end position="198"/>
    </location>
</feature>
<feature type="transmembrane region" description="Helical" evidence="2">
    <location>
        <begin position="57"/>
        <end position="78"/>
    </location>
</feature>
<evidence type="ECO:0000259" key="3">
    <source>
        <dbReference type="Pfam" id="PF00892"/>
    </source>
</evidence>
<dbReference type="PANTHER" id="PTHR22911">
    <property type="entry name" value="ACYL-MALONYL CONDENSING ENZYME-RELATED"/>
    <property type="match status" value="1"/>
</dbReference>
<feature type="transmembrane region" description="Helical" evidence="2">
    <location>
        <begin position="234"/>
        <end position="255"/>
    </location>
</feature>
<feature type="transmembrane region" description="Helical" evidence="2">
    <location>
        <begin position="120"/>
        <end position="139"/>
    </location>
</feature>
<feature type="transmembrane region" description="Helical" evidence="2">
    <location>
        <begin position="298"/>
        <end position="318"/>
    </location>
</feature>
<feature type="domain" description="EamA" evidence="3">
    <location>
        <begin position="211"/>
        <end position="338"/>
    </location>
</feature>
<proteinExistence type="predicted"/>
<dbReference type="SUPFAM" id="SSF103481">
    <property type="entry name" value="Multidrug resistance efflux transporter EmrE"/>
    <property type="match status" value="2"/>
</dbReference>
<evidence type="ECO:0000256" key="2">
    <source>
        <dbReference type="SAM" id="Phobius"/>
    </source>
</evidence>
<keyword evidence="5" id="KW-1185">Reference proteome</keyword>
<name>A0ABQ4R1Q7_9HYPH</name>
<evidence type="ECO:0000313" key="4">
    <source>
        <dbReference type="EMBL" id="GJD50890.1"/>
    </source>
</evidence>
<keyword evidence="2" id="KW-1133">Transmembrane helix</keyword>
<feature type="transmembrane region" description="Helical" evidence="2">
    <location>
        <begin position="151"/>
        <end position="170"/>
    </location>
</feature>
<dbReference type="EMBL" id="BPQH01000011">
    <property type="protein sequence ID" value="GJD50890.1"/>
    <property type="molecule type" value="Genomic_DNA"/>
</dbReference>
<feature type="transmembrane region" description="Helical" evidence="2">
    <location>
        <begin position="324"/>
        <end position="340"/>
    </location>
</feature>
<organism evidence="4 5">
    <name type="scientific">Methylobacterium crusticola</name>
    <dbReference type="NCBI Taxonomy" id="1697972"/>
    <lineage>
        <taxon>Bacteria</taxon>
        <taxon>Pseudomonadati</taxon>
        <taxon>Pseudomonadota</taxon>
        <taxon>Alphaproteobacteria</taxon>
        <taxon>Hyphomicrobiales</taxon>
        <taxon>Methylobacteriaceae</taxon>
        <taxon>Methylobacterium</taxon>
    </lineage>
</organism>
<keyword evidence="2" id="KW-0812">Transmembrane</keyword>
<feature type="transmembrane region" description="Helical" evidence="2">
    <location>
        <begin position="210"/>
        <end position="227"/>
    </location>
</feature>
<dbReference type="Proteomes" id="UP001055167">
    <property type="component" value="Unassembled WGS sequence"/>
</dbReference>
<dbReference type="Pfam" id="PF00892">
    <property type="entry name" value="EamA"/>
    <property type="match status" value="2"/>
</dbReference>
<feature type="domain" description="EamA" evidence="3">
    <location>
        <begin position="63"/>
        <end position="188"/>
    </location>
</feature>